<keyword evidence="2" id="KW-0436">Ligase</keyword>
<dbReference type="InterPro" id="IPR024185">
    <property type="entry name" value="FTHF_cligase-like_sf"/>
</dbReference>
<dbReference type="InterPro" id="IPR002698">
    <property type="entry name" value="FTHF_cligase"/>
</dbReference>
<comment type="caution">
    <text evidence="2">The sequence shown here is derived from an EMBL/GenBank/DDBJ whole genome shotgun (WGS) entry which is preliminary data.</text>
</comment>
<accession>A0A7C4H7B9</accession>
<dbReference type="GO" id="GO:0003723">
    <property type="term" value="F:RNA binding"/>
    <property type="evidence" value="ECO:0007669"/>
    <property type="project" value="UniProtKB-KW"/>
</dbReference>
<dbReference type="Gene3D" id="3.40.50.10420">
    <property type="entry name" value="NagB/RpiA/CoA transferase-like"/>
    <property type="match status" value="1"/>
</dbReference>
<keyword evidence="1" id="KW-0694">RNA-binding</keyword>
<proteinExistence type="predicted"/>
<sequence length="250" mass="28292">MTNVKDIKARIREKVWRTLEEKNIAVFPRPVYHRIPNFVGADVAAHRLSHLDVFMKARVVKVNPDSPQKHVRYLALLQNKIVIMPTPRIRNGFILLDPLKIPRDKIVEASTISGAYRYGVPVDLLSLPKIDLVVIGSVAVNTSGARLGKGEGYAEIEYAILRSLCKIDENTYVVTTVHDEQVVDDYIPIEEHDVGVDIIVTPTKTISIIPRPRKPKGIIWDILPDKKFIEIPILKELRTILKNEKAITCN</sequence>
<dbReference type="Pfam" id="PF01812">
    <property type="entry name" value="5-FTHF_cyc-lig"/>
    <property type="match status" value="1"/>
</dbReference>
<dbReference type="PANTHER" id="PTHR13017:SF0">
    <property type="entry name" value="METHENYLTETRAHYDROFOLATE SYNTHASE DOMAIN-CONTAINING PROTEIN"/>
    <property type="match status" value="1"/>
</dbReference>
<dbReference type="PANTHER" id="PTHR13017">
    <property type="entry name" value="5-FORMYLTETRAHYDROFOLATE CYCLO-LIGASE-RELATED"/>
    <property type="match status" value="1"/>
</dbReference>
<gene>
    <name evidence="2" type="ORF">ENU31_04915</name>
</gene>
<dbReference type="AlphaFoldDB" id="A0A7C4H7B9"/>
<name>A0A7C4H7B9_9CREN</name>
<evidence type="ECO:0000313" key="2">
    <source>
        <dbReference type="EMBL" id="HGM07730.1"/>
    </source>
</evidence>
<dbReference type="InterPro" id="IPR037171">
    <property type="entry name" value="NagB/RpiA_transferase-like"/>
</dbReference>
<dbReference type="GO" id="GO:0005737">
    <property type="term" value="C:cytoplasm"/>
    <property type="evidence" value="ECO:0007669"/>
    <property type="project" value="TreeGrafter"/>
</dbReference>
<dbReference type="FunFam" id="3.40.50.10420:FF:000001">
    <property type="entry name" value="Methenyltetrahydrofolate synthase domain-containing protein"/>
    <property type="match status" value="1"/>
</dbReference>
<reference evidence="2" key="1">
    <citation type="journal article" date="2020" name="mSystems">
        <title>Genome- and Community-Level Interaction Insights into Carbon Utilization and Element Cycling Functions of Hydrothermarchaeota in Hydrothermal Sediment.</title>
        <authorList>
            <person name="Zhou Z."/>
            <person name="Liu Y."/>
            <person name="Xu W."/>
            <person name="Pan J."/>
            <person name="Luo Z.H."/>
            <person name="Li M."/>
        </authorList>
    </citation>
    <scope>NUCLEOTIDE SEQUENCE [LARGE SCALE GENOMIC DNA]</scope>
    <source>
        <strain evidence="2">SpSt-658</strain>
    </source>
</reference>
<dbReference type="SUPFAM" id="SSF100950">
    <property type="entry name" value="NagB/RpiA/CoA transferase-like"/>
    <property type="match status" value="1"/>
</dbReference>
<dbReference type="EMBL" id="DTCA01000152">
    <property type="protein sequence ID" value="HGM07730.1"/>
    <property type="molecule type" value="Genomic_DNA"/>
</dbReference>
<dbReference type="GO" id="GO:0016874">
    <property type="term" value="F:ligase activity"/>
    <property type="evidence" value="ECO:0007669"/>
    <property type="project" value="UniProtKB-KW"/>
</dbReference>
<protein>
    <submittedName>
        <fullName evidence="2">5-formyltetrahydrofolate cyclo-ligase</fullName>
    </submittedName>
</protein>
<organism evidence="2">
    <name type="scientific">Ignisphaera aggregans</name>
    <dbReference type="NCBI Taxonomy" id="334771"/>
    <lineage>
        <taxon>Archaea</taxon>
        <taxon>Thermoproteota</taxon>
        <taxon>Thermoprotei</taxon>
        <taxon>Desulfurococcales</taxon>
        <taxon>Desulfurococcaceae</taxon>
        <taxon>Ignisphaera</taxon>
    </lineage>
</organism>
<evidence type="ECO:0000256" key="1">
    <source>
        <dbReference type="ARBA" id="ARBA00022884"/>
    </source>
</evidence>